<dbReference type="SUPFAM" id="SSF52540">
    <property type="entry name" value="P-loop containing nucleoside triphosphate hydrolases"/>
    <property type="match status" value="2"/>
</dbReference>
<dbReference type="InterPro" id="IPR003439">
    <property type="entry name" value="ABC_transporter-like_ATP-bd"/>
</dbReference>
<dbReference type="SMART" id="SM00382">
    <property type="entry name" value="AAA"/>
    <property type="match status" value="2"/>
</dbReference>
<dbReference type="InterPro" id="IPR027417">
    <property type="entry name" value="P-loop_NTPase"/>
</dbReference>
<feature type="domain" description="ABC transporter" evidence="10">
    <location>
        <begin position="495"/>
        <end position="710"/>
    </location>
</feature>
<keyword evidence="3" id="KW-0677">Repeat</keyword>
<evidence type="ECO:0000256" key="3">
    <source>
        <dbReference type="ARBA" id="ARBA00022737"/>
    </source>
</evidence>
<organism evidence="11">
    <name type="scientific">Clastoptera arizonana</name>
    <name type="common">Arizona spittle bug</name>
    <dbReference type="NCBI Taxonomy" id="38151"/>
    <lineage>
        <taxon>Eukaryota</taxon>
        <taxon>Metazoa</taxon>
        <taxon>Ecdysozoa</taxon>
        <taxon>Arthropoda</taxon>
        <taxon>Hexapoda</taxon>
        <taxon>Insecta</taxon>
        <taxon>Pterygota</taxon>
        <taxon>Neoptera</taxon>
        <taxon>Paraneoptera</taxon>
        <taxon>Hemiptera</taxon>
        <taxon>Auchenorrhyncha</taxon>
        <taxon>Cercopoidea</taxon>
        <taxon>Clastopteridae</taxon>
        <taxon>Clastoptera</taxon>
    </lineage>
</organism>
<dbReference type="AlphaFoldDB" id="A0A1B6CHQ6"/>
<dbReference type="PANTHER" id="PTHR19211:SF117">
    <property type="entry name" value="ATP-BINDING CASSETTE SUB-FAMILY F MEMBER 3"/>
    <property type="match status" value="1"/>
</dbReference>
<keyword evidence="9" id="KW-0175">Coiled coil</keyword>
<dbReference type="PANTHER" id="PTHR19211">
    <property type="entry name" value="ATP-BINDING TRANSPORT PROTEIN-RELATED"/>
    <property type="match status" value="1"/>
</dbReference>
<dbReference type="InterPro" id="IPR017871">
    <property type="entry name" value="ABC_transporter-like_CS"/>
</dbReference>
<evidence type="ECO:0000256" key="2">
    <source>
        <dbReference type="ARBA" id="ARBA00022553"/>
    </source>
</evidence>
<evidence type="ECO:0000256" key="8">
    <source>
        <dbReference type="ARBA" id="ARBA00073919"/>
    </source>
</evidence>
<sequence>MAACGDLIKSEFPRIDEDLYDYVEGVLSNGAEDFENSDDLYEAIGSFLHEVADDKSEKDIREVCNRLLGILKLESGKGLSNGSAKVLNAPVHLASMAANLETSVEDVKSIWLMQRDDSFKVDQKKLEKAEAKLQQKQEKRLETLVKAPAAAPVKLETATASQVTSKKEAKLEAKGNNRAQDIRIDNFDIAYGDRVLLQAADLVLAFGRRYGLVGRNGLGKTTLLRMISSGQLRIPSHISILHVEQEVVGDETPALQSVLECDFVREGLLRREKEISTAINNGCTDPELNTELSEVYSQLQNIDADKAPARASVILAGLGFTTEMQSRKTKEFSGGWRMRLALARALFSRPDLLLLDEPTNMLDIKAIIWLENYLQNWPSTLLVVSHDRHFLDTVPTDILHLHSQRIESYRGNYENFEKTKTEKLRNQQREFEAQQQHRAHVQEFIDRFRYNANRASSVQSKIKMLEKLPELKPIEKEVDVVLKFPDVEPLSPPILQINEVSFSYIAGKPILTNVNLGATLESRICIVGDNGAGKTTLLKIIMGLLSPTAGSRVVHRNLKFGYFSQHHVDQLEMNVSSVELIQNSHPGKPIEEYRRQLGSFGVSGDLALQTVASLSGGQKSRVAFARMCMAYPNFLVLDEPTNHLDIETIEALGRAINKYTGGVILVSHDERLIRMVCKELWVCGEGSVKSIEGGFDEYRKIVERELAEAAK</sequence>
<accession>A0A1B6CHQ6</accession>
<keyword evidence="4" id="KW-0547">Nucleotide-binding</keyword>
<dbReference type="GO" id="GO:0005524">
    <property type="term" value="F:ATP binding"/>
    <property type="evidence" value="ECO:0007669"/>
    <property type="project" value="UniProtKB-KW"/>
</dbReference>
<evidence type="ECO:0000256" key="7">
    <source>
        <dbReference type="ARBA" id="ARBA00023118"/>
    </source>
</evidence>
<comment type="similarity">
    <text evidence="1">Belongs to the ABC transporter superfamily. ABCF family. EF3 subfamily.</text>
</comment>
<dbReference type="Pfam" id="PF00005">
    <property type="entry name" value="ABC_tran"/>
    <property type="match status" value="2"/>
</dbReference>
<dbReference type="InterPro" id="IPR032781">
    <property type="entry name" value="ABC_tran_Xtn"/>
</dbReference>
<dbReference type="InterPro" id="IPR003593">
    <property type="entry name" value="AAA+_ATPase"/>
</dbReference>
<dbReference type="PROSITE" id="PS50893">
    <property type="entry name" value="ABC_TRANSPORTER_2"/>
    <property type="match status" value="2"/>
</dbReference>
<protein>
    <recommendedName>
        <fullName evidence="8">ATP-binding cassette sub-family F member 3</fullName>
    </recommendedName>
</protein>
<dbReference type="InterPro" id="IPR050611">
    <property type="entry name" value="ABCF"/>
</dbReference>
<reference evidence="11" key="1">
    <citation type="submission" date="2015-12" db="EMBL/GenBank/DDBJ databases">
        <title>De novo transcriptome assembly of four potential Pierce s Disease insect vectors from Arizona vineyards.</title>
        <authorList>
            <person name="Tassone E.E."/>
        </authorList>
    </citation>
    <scope>NUCLEOTIDE SEQUENCE</scope>
</reference>
<evidence type="ECO:0000256" key="9">
    <source>
        <dbReference type="SAM" id="Coils"/>
    </source>
</evidence>
<evidence type="ECO:0000256" key="6">
    <source>
        <dbReference type="ARBA" id="ARBA00022990"/>
    </source>
</evidence>
<dbReference type="Gene3D" id="3.40.50.300">
    <property type="entry name" value="P-loop containing nucleotide triphosphate hydrolases"/>
    <property type="match status" value="2"/>
</dbReference>
<dbReference type="GO" id="GO:0016887">
    <property type="term" value="F:ATP hydrolysis activity"/>
    <property type="evidence" value="ECO:0007669"/>
    <property type="project" value="InterPro"/>
</dbReference>
<evidence type="ECO:0000256" key="1">
    <source>
        <dbReference type="ARBA" id="ARBA00011054"/>
    </source>
</evidence>
<dbReference type="Pfam" id="PF12848">
    <property type="entry name" value="ABC_tran_Xtn"/>
    <property type="match status" value="1"/>
</dbReference>
<evidence type="ECO:0000259" key="10">
    <source>
        <dbReference type="PROSITE" id="PS50893"/>
    </source>
</evidence>
<dbReference type="EMBL" id="GEDC01024329">
    <property type="protein sequence ID" value="JAS12969.1"/>
    <property type="molecule type" value="Transcribed_RNA"/>
</dbReference>
<dbReference type="FunFam" id="3.40.50.300:FF:000688">
    <property type="entry name" value="ATP-binding cassette sub-family F member 3"/>
    <property type="match status" value="1"/>
</dbReference>
<keyword evidence="6" id="KW-0007">Acetylation</keyword>
<dbReference type="GO" id="GO:0051607">
    <property type="term" value="P:defense response to virus"/>
    <property type="evidence" value="ECO:0007669"/>
    <property type="project" value="UniProtKB-KW"/>
</dbReference>
<gene>
    <name evidence="11" type="ORF">g.11714</name>
</gene>
<keyword evidence="2" id="KW-0597">Phosphoprotein</keyword>
<dbReference type="PROSITE" id="PS00211">
    <property type="entry name" value="ABC_TRANSPORTER_1"/>
    <property type="match status" value="1"/>
</dbReference>
<feature type="domain" description="ABC transporter" evidence="10">
    <location>
        <begin position="182"/>
        <end position="428"/>
    </location>
</feature>
<keyword evidence="7" id="KW-0051">Antiviral defense</keyword>
<keyword evidence="5" id="KW-0067">ATP-binding</keyword>
<dbReference type="InterPro" id="IPR058770">
    <property type="entry name" value="PWI_ABCF3"/>
</dbReference>
<dbReference type="Pfam" id="PF26051">
    <property type="entry name" value="PWI_ABCF3"/>
    <property type="match status" value="1"/>
</dbReference>
<evidence type="ECO:0000256" key="4">
    <source>
        <dbReference type="ARBA" id="ARBA00022741"/>
    </source>
</evidence>
<name>A0A1B6CHQ6_9HEMI</name>
<dbReference type="FunFam" id="3.40.50.300:FF:000104">
    <property type="entry name" value="ATP-binding cassette sub-family F member 3"/>
    <property type="match status" value="1"/>
</dbReference>
<feature type="coiled-coil region" evidence="9">
    <location>
        <begin position="119"/>
        <end position="146"/>
    </location>
</feature>
<evidence type="ECO:0000313" key="11">
    <source>
        <dbReference type="EMBL" id="JAS12969.1"/>
    </source>
</evidence>
<dbReference type="CDD" id="cd03221">
    <property type="entry name" value="ABCF_EF-3"/>
    <property type="match status" value="2"/>
</dbReference>
<proteinExistence type="inferred from homology"/>
<evidence type="ECO:0000256" key="5">
    <source>
        <dbReference type="ARBA" id="ARBA00022840"/>
    </source>
</evidence>